<dbReference type="GO" id="GO:0016298">
    <property type="term" value="F:lipase activity"/>
    <property type="evidence" value="ECO:0007669"/>
    <property type="project" value="UniProtKB-ARBA"/>
</dbReference>
<evidence type="ECO:0000256" key="2">
    <source>
        <dbReference type="ARBA" id="ARBA00022963"/>
    </source>
</evidence>
<dbReference type="eggNOG" id="KOG2968">
    <property type="taxonomic scope" value="Eukaryota"/>
</dbReference>
<feature type="short sequence motif" description="DGA/G" evidence="4">
    <location>
        <begin position="106"/>
        <end position="108"/>
    </location>
</feature>
<evidence type="ECO:0000313" key="7">
    <source>
        <dbReference type="EnsemblProtists" id="EOD23760"/>
    </source>
</evidence>
<keyword evidence="1" id="KW-0378">Hydrolase</keyword>
<evidence type="ECO:0000259" key="6">
    <source>
        <dbReference type="PROSITE" id="PS51635"/>
    </source>
</evidence>
<evidence type="ECO:0000313" key="8">
    <source>
        <dbReference type="Proteomes" id="UP000013827"/>
    </source>
</evidence>
<feature type="compositionally biased region" description="Basic and acidic residues" evidence="5">
    <location>
        <begin position="194"/>
        <end position="204"/>
    </location>
</feature>
<keyword evidence="3" id="KW-0443">Lipid metabolism</keyword>
<keyword evidence="8" id="KW-1185">Reference proteome</keyword>
<dbReference type="RefSeq" id="XP_005776189.1">
    <property type="nucleotide sequence ID" value="XM_005776132.1"/>
</dbReference>
<dbReference type="GO" id="GO:0052689">
    <property type="term" value="F:carboxylic ester hydrolase activity"/>
    <property type="evidence" value="ECO:0007669"/>
    <property type="project" value="UniProtKB-ARBA"/>
</dbReference>
<feature type="region of interest" description="Disordered" evidence="5">
    <location>
        <begin position="311"/>
        <end position="347"/>
    </location>
</feature>
<dbReference type="EnsemblProtists" id="EOD23760">
    <property type="protein sequence ID" value="EOD23760"/>
    <property type="gene ID" value="EMIHUDRAFT_424485"/>
</dbReference>
<keyword evidence="2" id="KW-0442">Lipid degradation</keyword>
<dbReference type="AlphaFoldDB" id="A0A0D3JJS5"/>
<dbReference type="InterPro" id="IPR002641">
    <property type="entry name" value="PNPLA_dom"/>
</dbReference>
<dbReference type="PANTHER" id="PTHR14226:SF29">
    <property type="entry name" value="NEUROPATHY TARGET ESTERASE SWS"/>
    <property type="match status" value="1"/>
</dbReference>
<accession>A0A0D3JJS5</accession>
<evidence type="ECO:0000256" key="3">
    <source>
        <dbReference type="ARBA" id="ARBA00023098"/>
    </source>
</evidence>
<proteinExistence type="predicted"/>
<dbReference type="Pfam" id="PF01734">
    <property type="entry name" value="Patatin"/>
    <property type="match status" value="1"/>
</dbReference>
<evidence type="ECO:0000256" key="4">
    <source>
        <dbReference type="PROSITE-ProRule" id="PRU01161"/>
    </source>
</evidence>
<name>A0A0D3JJS5_EMIH1</name>
<reference evidence="8" key="1">
    <citation type="journal article" date="2013" name="Nature">
        <title>Pan genome of the phytoplankton Emiliania underpins its global distribution.</title>
        <authorList>
            <person name="Read B.A."/>
            <person name="Kegel J."/>
            <person name="Klute M.J."/>
            <person name="Kuo A."/>
            <person name="Lefebvre S.C."/>
            <person name="Maumus F."/>
            <person name="Mayer C."/>
            <person name="Miller J."/>
            <person name="Monier A."/>
            <person name="Salamov A."/>
            <person name="Young J."/>
            <person name="Aguilar M."/>
            <person name="Claverie J.M."/>
            <person name="Frickenhaus S."/>
            <person name="Gonzalez K."/>
            <person name="Herman E.K."/>
            <person name="Lin Y.C."/>
            <person name="Napier J."/>
            <person name="Ogata H."/>
            <person name="Sarno A.F."/>
            <person name="Shmutz J."/>
            <person name="Schroeder D."/>
            <person name="de Vargas C."/>
            <person name="Verret F."/>
            <person name="von Dassow P."/>
            <person name="Valentin K."/>
            <person name="Van de Peer Y."/>
            <person name="Wheeler G."/>
            <person name="Dacks J.B."/>
            <person name="Delwiche C.F."/>
            <person name="Dyhrman S.T."/>
            <person name="Glockner G."/>
            <person name="John U."/>
            <person name="Richards T."/>
            <person name="Worden A.Z."/>
            <person name="Zhang X."/>
            <person name="Grigoriev I.V."/>
            <person name="Allen A.E."/>
            <person name="Bidle K."/>
            <person name="Borodovsky M."/>
            <person name="Bowler C."/>
            <person name="Brownlee C."/>
            <person name="Cock J.M."/>
            <person name="Elias M."/>
            <person name="Gladyshev V.N."/>
            <person name="Groth M."/>
            <person name="Guda C."/>
            <person name="Hadaegh A."/>
            <person name="Iglesias-Rodriguez M.D."/>
            <person name="Jenkins J."/>
            <person name="Jones B.M."/>
            <person name="Lawson T."/>
            <person name="Leese F."/>
            <person name="Lindquist E."/>
            <person name="Lobanov A."/>
            <person name="Lomsadze A."/>
            <person name="Malik S.B."/>
            <person name="Marsh M.E."/>
            <person name="Mackinder L."/>
            <person name="Mock T."/>
            <person name="Mueller-Roeber B."/>
            <person name="Pagarete A."/>
            <person name="Parker M."/>
            <person name="Probert I."/>
            <person name="Quesneville H."/>
            <person name="Raines C."/>
            <person name="Rensing S.A."/>
            <person name="Riano-Pachon D.M."/>
            <person name="Richier S."/>
            <person name="Rokitta S."/>
            <person name="Shiraiwa Y."/>
            <person name="Soanes D.M."/>
            <person name="van der Giezen M."/>
            <person name="Wahlund T.M."/>
            <person name="Williams B."/>
            <person name="Wilson W."/>
            <person name="Wolfe G."/>
            <person name="Wurch L.L."/>
        </authorList>
    </citation>
    <scope>NUCLEOTIDE SEQUENCE</scope>
</reference>
<dbReference type="STRING" id="2903.R1EAM5"/>
<dbReference type="HOGENOM" id="CLU_697241_0_0_1"/>
<evidence type="ECO:0000256" key="1">
    <source>
        <dbReference type="ARBA" id="ARBA00022801"/>
    </source>
</evidence>
<dbReference type="GeneID" id="17269305"/>
<feature type="domain" description="PNPLA" evidence="6">
    <location>
        <begin position="1"/>
        <end position="119"/>
    </location>
</feature>
<feature type="compositionally biased region" description="Gly residues" evidence="5">
    <location>
        <begin position="385"/>
        <end position="396"/>
    </location>
</feature>
<feature type="region of interest" description="Disordered" evidence="5">
    <location>
        <begin position="187"/>
        <end position="288"/>
    </location>
</feature>
<dbReference type="Proteomes" id="UP000013827">
    <property type="component" value="Unassembled WGS sequence"/>
</dbReference>
<organism evidence="7 8">
    <name type="scientific">Emiliania huxleyi (strain CCMP1516)</name>
    <dbReference type="NCBI Taxonomy" id="280463"/>
    <lineage>
        <taxon>Eukaryota</taxon>
        <taxon>Haptista</taxon>
        <taxon>Haptophyta</taxon>
        <taxon>Prymnesiophyceae</taxon>
        <taxon>Isochrysidales</taxon>
        <taxon>Noelaerhabdaceae</taxon>
        <taxon>Emiliania</taxon>
    </lineage>
</organism>
<dbReference type="PaxDb" id="2903-EOD23760"/>
<evidence type="ECO:0000256" key="5">
    <source>
        <dbReference type="SAM" id="MobiDB-lite"/>
    </source>
</evidence>
<protein>
    <recommendedName>
        <fullName evidence="6">PNPLA domain-containing protein</fullName>
    </recommendedName>
</protein>
<dbReference type="KEGG" id="ehx:EMIHUDRAFT_424485"/>
<feature type="compositionally biased region" description="Polar residues" evidence="5">
    <location>
        <begin position="229"/>
        <end position="246"/>
    </location>
</feature>
<dbReference type="InterPro" id="IPR050301">
    <property type="entry name" value="NTE"/>
</dbReference>
<dbReference type="Gene3D" id="3.40.1090.10">
    <property type="entry name" value="Cytosolic phospholipase A2 catalytic domain"/>
    <property type="match status" value="2"/>
</dbReference>
<dbReference type="PROSITE" id="PS51635">
    <property type="entry name" value="PNPLA"/>
    <property type="match status" value="1"/>
</dbReference>
<sequence length="396" mass="41675">MTFGLVLGGGGARGLAHLGVLRAMREAGEGLNRFVVNALGAAKIEDLVTPMFCVTTDLYTSSAVIHRNGAMWKYVRASMSLTGYLPPVCDAIVDEHGTEVVHLLCDGGYVNNLPADVMRRELGASTIIAVDVRSETPFLSPNYGASLGGLSFLLRRLRAWIAGEQAPGDVPSMAAIASQLAFVSSEAAMTARPSPERRQRDGRAPTETPRAPRLDNPALLDPARFETPLSGSATRRATCTPTSTCGRPSRTLGCCSTPPSPRSRGLATSTPPRSWRGGSGSCASEATRGASSLTSLTWPATRARLALDVSPRPAPRRARHATLTRRRDGCRRSLASSRRRLGGGPTPCGRGWTPCGWGCGSGAAAASRAPRGPAPRVGTRPWIGEGRGSGVGIERQ</sequence>
<feature type="compositionally biased region" description="Low complexity" evidence="5">
    <location>
        <begin position="362"/>
        <end position="376"/>
    </location>
</feature>
<dbReference type="GO" id="GO:0016042">
    <property type="term" value="P:lipid catabolic process"/>
    <property type="evidence" value="ECO:0007669"/>
    <property type="project" value="UniProtKB-KW"/>
</dbReference>
<dbReference type="InterPro" id="IPR016035">
    <property type="entry name" value="Acyl_Trfase/lysoPLipase"/>
</dbReference>
<comment type="caution">
    <text evidence="4">Lacks conserved residue(s) required for the propagation of feature annotation.</text>
</comment>
<dbReference type="SUPFAM" id="SSF52151">
    <property type="entry name" value="FabD/lysophospholipase-like"/>
    <property type="match status" value="1"/>
</dbReference>
<feature type="region of interest" description="Disordered" evidence="5">
    <location>
        <begin position="361"/>
        <end position="396"/>
    </location>
</feature>
<feature type="compositionally biased region" description="Basic residues" evidence="5">
    <location>
        <begin position="314"/>
        <end position="324"/>
    </location>
</feature>
<dbReference type="PANTHER" id="PTHR14226">
    <property type="entry name" value="NEUROPATHY TARGET ESTERASE/SWISS CHEESE D.MELANOGASTER"/>
    <property type="match status" value="1"/>
</dbReference>
<reference evidence="7" key="2">
    <citation type="submission" date="2024-10" db="UniProtKB">
        <authorList>
            <consortium name="EnsemblProtists"/>
        </authorList>
    </citation>
    <scope>IDENTIFICATION</scope>
</reference>